<dbReference type="Proteomes" id="UP000366819">
    <property type="component" value="Unassembled WGS sequence"/>
</dbReference>
<keyword evidence="2" id="KW-0808">Transferase</keyword>
<dbReference type="OrthoDB" id="9787293at2"/>
<dbReference type="PANTHER" id="PTHR12526">
    <property type="entry name" value="GLYCOSYLTRANSFERASE"/>
    <property type="match status" value="1"/>
</dbReference>
<dbReference type="EMBL" id="CABPSN010000009">
    <property type="protein sequence ID" value="VVE49728.1"/>
    <property type="molecule type" value="Genomic_DNA"/>
</dbReference>
<dbReference type="CDD" id="cd03794">
    <property type="entry name" value="GT4_WbuB-like"/>
    <property type="match status" value="1"/>
</dbReference>
<keyword evidence="3" id="KW-1185">Reference proteome</keyword>
<dbReference type="GO" id="GO:0016757">
    <property type="term" value="F:glycosyltransferase activity"/>
    <property type="evidence" value="ECO:0007669"/>
    <property type="project" value="UniProtKB-ARBA"/>
</dbReference>
<dbReference type="InterPro" id="IPR028098">
    <property type="entry name" value="Glyco_trans_4-like_N"/>
</dbReference>
<accession>A0A5E4YN12</accession>
<dbReference type="PANTHER" id="PTHR12526:SF622">
    <property type="entry name" value="GLYCOSYLTRANSFERASE (GROUP I)"/>
    <property type="match status" value="1"/>
</dbReference>
<feature type="domain" description="Glycosyltransferase subfamily 4-like N-terminal" evidence="1">
    <location>
        <begin position="16"/>
        <end position="199"/>
    </location>
</feature>
<gene>
    <name evidence="2" type="ORF">PAQ31011_04631</name>
</gene>
<evidence type="ECO:0000313" key="3">
    <source>
        <dbReference type="Proteomes" id="UP000366819"/>
    </source>
</evidence>
<sequence length="409" mass="45163">MKILIVSQYFWPENFRINDLTAALVERGHQVTVLTGYPNYPDGKIFDEFRANPGGFSQYEGAEVIRVPLLPRGNGALRLMLNYASFVVTGMFIAPFKLRGRKFDRIFVYETSPITVGLPSSVLRRIKRAPVAFWVLDLWPETLRAVGVIKSERVLGWVGKLVTFIYNRCDVILAQSRSFIPAIRRHAGESARVELLPSWAESLFDDAENVSVAPELVPFDGKFKIVFAGNIGEAQDFPAILDAAYALRERTDIQWIIVGDGRNAAWVASEIKTRGLGSTVSMLGRFPLDRMPSFYAGADALLVTLRADEIFAMTIPGKVQSYLAAGKPILGMLDGEGALVIEEAKAGYACGAGNGEALASLACRLADGGATQRDDMGERGRAYYRANFHRDTVIQRLEDMLADLTLKSR</sequence>
<reference evidence="2 3" key="1">
    <citation type="submission" date="2019-08" db="EMBL/GenBank/DDBJ databases">
        <authorList>
            <person name="Peeters C."/>
        </authorList>
    </citation>
    <scope>NUCLEOTIDE SEQUENCE [LARGE SCALE GENOMIC DNA]</scope>
    <source>
        <strain evidence="2 3">LMG 31011</strain>
    </source>
</reference>
<evidence type="ECO:0000259" key="1">
    <source>
        <dbReference type="Pfam" id="PF13579"/>
    </source>
</evidence>
<protein>
    <submittedName>
        <fullName evidence="2">Glycosyltransferase</fullName>
    </submittedName>
</protein>
<dbReference type="Gene3D" id="3.40.50.2000">
    <property type="entry name" value="Glycogen Phosphorylase B"/>
    <property type="match status" value="2"/>
</dbReference>
<dbReference type="AlphaFoldDB" id="A0A5E4YN12"/>
<dbReference type="Pfam" id="PF13692">
    <property type="entry name" value="Glyco_trans_1_4"/>
    <property type="match status" value="1"/>
</dbReference>
<dbReference type="Pfam" id="PF13579">
    <property type="entry name" value="Glyco_trans_4_4"/>
    <property type="match status" value="1"/>
</dbReference>
<name>A0A5E4YN12_9BURK</name>
<dbReference type="SUPFAM" id="SSF53756">
    <property type="entry name" value="UDP-Glycosyltransferase/glycogen phosphorylase"/>
    <property type="match status" value="1"/>
</dbReference>
<organism evidence="2 3">
    <name type="scientific">Pandoraea aquatica</name>
    <dbReference type="NCBI Taxonomy" id="2508290"/>
    <lineage>
        <taxon>Bacteria</taxon>
        <taxon>Pseudomonadati</taxon>
        <taxon>Pseudomonadota</taxon>
        <taxon>Betaproteobacteria</taxon>
        <taxon>Burkholderiales</taxon>
        <taxon>Burkholderiaceae</taxon>
        <taxon>Pandoraea</taxon>
    </lineage>
</organism>
<proteinExistence type="predicted"/>
<evidence type="ECO:0000313" key="2">
    <source>
        <dbReference type="EMBL" id="VVE49728.1"/>
    </source>
</evidence>
<dbReference type="RefSeq" id="WP_150577989.1">
    <property type="nucleotide sequence ID" value="NZ_CABPSN010000009.1"/>
</dbReference>